<evidence type="ECO:0008006" key="7">
    <source>
        <dbReference type="Google" id="ProtNLM"/>
    </source>
</evidence>
<keyword evidence="4" id="KW-0472">Membrane</keyword>
<reference evidence="5" key="1">
    <citation type="journal article" date="2023" name="BMC Genomics">
        <title>Chromosome-level genome assemblies of Cutaneotrichosporon spp. (Trichosporonales, Basidiomycota) reveal imbalanced evolution between nucleotide sequences and chromosome synteny.</title>
        <authorList>
            <person name="Kobayashi Y."/>
            <person name="Kayamori A."/>
            <person name="Aoki K."/>
            <person name="Shiwa Y."/>
            <person name="Matsutani M."/>
            <person name="Fujita N."/>
            <person name="Sugita T."/>
            <person name="Iwasaki W."/>
            <person name="Tanaka N."/>
            <person name="Takashima M."/>
        </authorList>
    </citation>
    <scope>NUCLEOTIDE SEQUENCE</scope>
    <source>
        <strain evidence="5">HIS019</strain>
    </source>
</reference>
<evidence type="ECO:0000256" key="1">
    <source>
        <dbReference type="ARBA" id="ARBA00004141"/>
    </source>
</evidence>
<feature type="transmembrane region" description="Helical" evidence="4">
    <location>
        <begin position="246"/>
        <end position="266"/>
    </location>
</feature>
<feature type="transmembrane region" description="Helical" evidence="4">
    <location>
        <begin position="151"/>
        <end position="170"/>
    </location>
</feature>
<dbReference type="InterPro" id="IPR036259">
    <property type="entry name" value="MFS_trans_sf"/>
</dbReference>
<comment type="subcellular location">
    <subcellularLocation>
        <location evidence="1">Membrane</location>
        <topology evidence="1">Multi-pass membrane protein</topology>
    </subcellularLocation>
</comment>
<dbReference type="AlphaFoldDB" id="A0AA48L8N3"/>
<feature type="transmembrane region" description="Helical" evidence="4">
    <location>
        <begin position="408"/>
        <end position="432"/>
    </location>
</feature>
<feature type="transmembrane region" description="Helical" evidence="4">
    <location>
        <begin position="287"/>
        <end position="310"/>
    </location>
</feature>
<dbReference type="GO" id="GO:0016020">
    <property type="term" value="C:membrane"/>
    <property type="evidence" value="ECO:0007669"/>
    <property type="project" value="UniProtKB-SubCell"/>
</dbReference>
<feature type="transmembrane region" description="Helical" evidence="4">
    <location>
        <begin position="211"/>
        <end position="234"/>
    </location>
</feature>
<feature type="region of interest" description="Disordered" evidence="3">
    <location>
        <begin position="38"/>
        <end position="72"/>
    </location>
</feature>
<feature type="transmembrane region" description="Helical" evidence="4">
    <location>
        <begin position="322"/>
        <end position="343"/>
    </location>
</feature>
<evidence type="ECO:0000313" key="6">
    <source>
        <dbReference type="Proteomes" id="UP001233271"/>
    </source>
</evidence>
<dbReference type="PANTHER" id="PTHR11360">
    <property type="entry name" value="MONOCARBOXYLATE TRANSPORTER"/>
    <property type="match status" value="1"/>
</dbReference>
<dbReference type="PANTHER" id="PTHR11360:SF234">
    <property type="entry name" value="MFS-TYPE TRANSPORTER DBAD-RELATED"/>
    <property type="match status" value="1"/>
</dbReference>
<dbReference type="SUPFAM" id="SSF103473">
    <property type="entry name" value="MFS general substrate transporter"/>
    <property type="match status" value="1"/>
</dbReference>
<keyword evidence="4" id="KW-0812">Transmembrane</keyword>
<accession>A0AA48L8N3</accession>
<dbReference type="KEGG" id="ccac:CcaHIS019_0604280"/>
<dbReference type="Gene3D" id="1.20.1250.20">
    <property type="entry name" value="MFS general substrate transporter like domains"/>
    <property type="match status" value="2"/>
</dbReference>
<comment type="similarity">
    <text evidence="2">Belongs to the major facilitator superfamily. Monocarboxylate porter (TC 2.A.1.13) family.</text>
</comment>
<evidence type="ECO:0000256" key="4">
    <source>
        <dbReference type="SAM" id="Phobius"/>
    </source>
</evidence>
<dbReference type="InterPro" id="IPR050327">
    <property type="entry name" value="Proton-linked_MCT"/>
</dbReference>
<dbReference type="GO" id="GO:0022857">
    <property type="term" value="F:transmembrane transporter activity"/>
    <property type="evidence" value="ECO:0007669"/>
    <property type="project" value="InterPro"/>
</dbReference>
<feature type="transmembrane region" description="Helical" evidence="4">
    <location>
        <begin position="350"/>
        <end position="368"/>
    </location>
</feature>
<evidence type="ECO:0000256" key="3">
    <source>
        <dbReference type="SAM" id="MobiDB-lite"/>
    </source>
</evidence>
<dbReference type="Pfam" id="PF07690">
    <property type="entry name" value="MFS_1"/>
    <property type="match status" value="1"/>
</dbReference>
<feature type="transmembrane region" description="Helical" evidence="4">
    <location>
        <begin position="81"/>
        <end position="99"/>
    </location>
</feature>
<evidence type="ECO:0000313" key="5">
    <source>
        <dbReference type="EMBL" id="BEI93969.1"/>
    </source>
</evidence>
<feature type="compositionally biased region" description="Low complexity" evidence="3">
    <location>
        <begin position="38"/>
        <end position="49"/>
    </location>
</feature>
<sequence>MTGADPPNHSYGQGHLPLAQIESHLSVEAAPYVRNPSPAEAAANAAIPESEAEKGISSATSKEDDKEQFESNEFVEPGWKGWLNVLGSVVINMICYGMTQSFGIFQQYYENELLPDESAMAISWIGAINSALCPMLGCFSGPLFDAGYLKHLTVAGGGLYVFGLMMASISKKYYQVLLAHGICVGIGMGTMFSPSVATLSHHFARSRHRNLVFGFQACGSAVAGIYLPIMLNYLMPAIGFAWSMRVLAFMVLTFTTIGFFSLSTTVPPRKKLAILSPDVYRNKEYSVFLVGACFAALAIYSPFTFGVTYATSRGVPVGIANYAPAISNGVSIIGRIVPLIVAARTGPLNVLMMCALTSGLSQMFWSLTQSTPGILTYLGIYGMVSGGYGASLNPSAASFAPDVNQAGLYLGMCFFTTSWSWLAGAPIIAALIDHYPSYLPASLFGGCVLITGGAFIMLSRFMKAKQVGSPWV</sequence>
<dbReference type="EMBL" id="AP028217">
    <property type="protein sequence ID" value="BEI93969.1"/>
    <property type="molecule type" value="Genomic_DNA"/>
</dbReference>
<dbReference type="InterPro" id="IPR011701">
    <property type="entry name" value="MFS"/>
</dbReference>
<feature type="transmembrane region" description="Helical" evidence="4">
    <location>
        <begin position="176"/>
        <end position="199"/>
    </location>
</feature>
<evidence type="ECO:0000256" key="2">
    <source>
        <dbReference type="ARBA" id="ARBA00006727"/>
    </source>
</evidence>
<dbReference type="Proteomes" id="UP001233271">
    <property type="component" value="Chromosome 6"/>
</dbReference>
<dbReference type="GeneID" id="85497839"/>
<protein>
    <recommendedName>
        <fullName evidence="7">MFS general substrate transporter</fullName>
    </recommendedName>
</protein>
<keyword evidence="6" id="KW-1185">Reference proteome</keyword>
<keyword evidence="4" id="KW-1133">Transmembrane helix</keyword>
<organism evidence="5 6">
    <name type="scientific">Cutaneotrichosporon cavernicola</name>
    <dbReference type="NCBI Taxonomy" id="279322"/>
    <lineage>
        <taxon>Eukaryota</taxon>
        <taxon>Fungi</taxon>
        <taxon>Dikarya</taxon>
        <taxon>Basidiomycota</taxon>
        <taxon>Agaricomycotina</taxon>
        <taxon>Tremellomycetes</taxon>
        <taxon>Trichosporonales</taxon>
        <taxon>Trichosporonaceae</taxon>
        <taxon>Cutaneotrichosporon</taxon>
    </lineage>
</organism>
<gene>
    <name evidence="5" type="ORF">CcaverHIS019_0604280</name>
</gene>
<feature type="transmembrane region" description="Helical" evidence="4">
    <location>
        <begin position="119"/>
        <end position="139"/>
    </location>
</feature>
<name>A0AA48L8N3_9TREE</name>
<proteinExistence type="inferred from homology"/>
<feature type="transmembrane region" description="Helical" evidence="4">
    <location>
        <begin position="438"/>
        <end position="458"/>
    </location>
</feature>
<feature type="transmembrane region" description="Helical" evidence="4">
    <location>
        <begin position="374"/>
        <end position="396"/>
    </location>
</feature>
<dbReference type="RefSeq" id="XP_060459234.1">
    <property type="nucleotide sequence ID" value="XM_060602884.1"/>
</dbReference>